<gene>
    <name evidence="4" type="ORF">HNQ60_002193</name>
</gene>
<dbReference type="EMBL" id="JACHHZ010000002">
    <property type="protein sequence ID" value="MBB6093315.1"/>
    <property type="molecule type" value="Genomic_DNA"/>
</dbReference>
<sequence>MQIRAATPADLGVLIELMRGYYRDDGLGFDAEESGAVMARLLNEPQWGRVWLGEVDGGAVGYVALCIGFSLELGGNDAFVDEVFVLPDHRGRGYGRQLVEFLIARAGELNIRALHLEVDQANTAAQQLYESLGFRKRDRYFLMTHLPDSHPLSPPIG</sequence>
<dbReference type="InterPro" id="IPR016181">
    <property type="entry name" value="Acyl_CoA_acyltransferase"/>
</dbReference>
<dbReference type="Pfam" id="PF00583">
    <property type="entry name" value="Acetyltransf_1"/>
    <property type="match status" value="1"/>
</dbReference>
<evidence type="ECO:0000313" key="5">
    <source>
        <dbReference type="Proteomes" id="UP000588068"/>
    </source>
</evidence>
<evidence type="ECO:0000256" key="2">
    <source>
        <dbReference type="ARBA" id="ARBA00023315"/>
    </source>
</evidence>
<dbReference type="Gene3D" id="3.40.630.30">
    <property type="match status" value="1"/>
</dbReference>
<comment type="caution">
    <text evidence="4">The sequence shown here is derived from an EMBL/GenBank/DDBJ whole genome shotgun (WGS) entry which is preliminary data.</text>
</comment>
<dbReference type="GO" id="GO:0016747">
    <property type="term" value="F:acyltransferase activity, transferring groups other than amino-acyl groups"/>
    <property type="evidence" value="ECO:0007669"/>
    <property type="project" value="InterPro"/>
</dbReference>
<keyword evidence="5" id="KW-1185">Reference proteome</keyword>
<dbReference type="InterPro" id="IPR050832">
    <property type="entry name" value="Bact_Acetyltransf"/>
</dbReference>
<keyword evidence="2" id="KW-0012">Acyltransferase</keyword>
<dbReference type="InterPro" id="IPR000182">
    <property type="entry name" value="GNAT_dom"/>
</dbReference>
<dbReference type="RefSeq" id="WP_184331530.1">
    <property type="nucleotide sequence ID" value="NZ_JACHHZ010000002.1"/>
</dbReference>
<dbReference type="PANTHER" id="PTHR43877">
    <property type="entry name" value="AMINOALKYLPHOSPHONATE N-ACETYLTRANSFERASE-RELATED-RELATED"/>
    <property type="match status" value="1"/>
</dbReference>
<dbReference type="Proteomes" id="UP000588068">
    <property type="component" value="Unassembled WGS sequence"/>
</dbReference>
<dbReference type="GO" id="GO:0005840">
    <property type="term" value="C:ribosome"/>
    <property type="evidence" value="ECO:0007669"/>
    <property type="project" value="UniProtKB-KW"/>
</dbReference>
<dbReference type="SUPFAM" id="SSF55729">
    <property type="entry name" value="Acyl-CoA N-acyltransferases (Nat)"/>
    <property type="match status" value="1"/>
</dbReference>
<evidence type="ECO:0000256" key="1">
    <source>
        <dbReference type="ARBA" id="ARBA00022679"/>
    </source>
</evidence>
<proteinExistence type="predicted"/>
<keyword evidence="4" id="KW-0687">Ribonucleoprotein</keyword>
<dbReference type="AlphaFoldDB" id="A0A841HMY7"/>
<reference evidence="4 5" key="1">
    <citation type="submission" date="2020-08" db="EMBL/GenBank/DDBJ databases">
        <title>Genomic Encyclopedia of Type Strains, Phase IV (KMG-IV): sequencing the most valuable type-strain genomes for metagenomic binning, comparative biology and taxonomic classification.</title>
        <authorList>
            <person name="Goeker M."/>
        </authorList>
    </citation>
    <scope>NUCLEOTIDE SEQUENCE [LARGE SCALE GENOMIC DNA]</scope>
    <source>
        <strain evidence="4 5">DSM 26723</strain>
    </source>
</reference>
<dbReference type="PROSITE" id="PS51186">
    <property type="entry name" value="GNAT"/>
    <property type="match status" value="1"/>
</dbReference>
<name>A0A841HMY7_9GAMM</name>
<evidence type="ECO:0000259" key="3">
    <source>
        <dbReference type="PROSITE" id="PS51186"/>
    </source>
</evidence>
<accession>A0A841HMY7</accession>
<organism evidence="4 5">
    <name type="scientific">Povalibacter uvarum</name>
    <dbReference type="NCBI Taxonomy" id="732238"/>
    <lineage>
        <taxon>Bacteria</taxon>
        <taxon>Pseudomonadati</taxon>
        <taxon>Pseudomonadota</taxon>
        <taxon>Gammaproteobacteria</taxon>
        <taxon>Steroidobacterales</taxon>
        <taxon>Steroidobacteraceae</taxon>
        <taxon>Povalibacter</taxon>
    </lineage>
</organism>
<dbReference type="CDD" id="cd04301">
    <property type="entry name" value="NAT_SF"/>
    <property type="match status" value="1"/>
</dbReference>
<keyword evidence="4" id="KW-0689">Ribosomal protein</keyword>
<feature type="domain" description="N-acetyltransferase" evidence="3">
    <location>
        <begin position="1"/>
        <end position="153"/>
    </location>
</feature>
<keyword evidence="1" id="KW-0808">Transferase</keyword>
<evidence type="ECO:0000313" key="4">
    <source>
        <dbReference type="EMBL" id="MBB6093315.1"/>
    </source>
</evidence>
<protein>
    <submittedName>
        <fullName evidence="4">Ribosomal protein S18 acetylase RimI-like enzyme</fullName>
    </submittedName>
</protein>